<dbReference type="PANTHER" id="PTHR41534:SF2">
    <property type="entry name" value="3-PHENYLPROPIONATE_CINNAMIC ACID DIOXYGENASE SUBUNIT BETA"/>
    <property type="match status" value="1"/>
</dbReference>
<evidence type="ECO:0000256" key="3">
    <source>
        <dbReference type="ARBA" id="ARBA00022797"/>
    </source>
</evidence>
<name>A0ABT3T078_9GAMM</name>
<dbReference type="CDD" id="cd00667">
    <property type="entry name" value="ring_hydroxylating_dioxygenases_beta"/>
    <property type="match status" value="1"/>
</dbReference>
<evidence type="ECO:0000313" key="7">
    <source>
        <dbReference type="Proteomes" id="UP001143307"/>
    </source>
</evidence>
<evidence type="ECO:0000256" key="4">
    <source>
        <dbReference type="ARBA" id="ARBA00022964"/>
    </source>
</evidence>
<dbReference type="InterPro" id="IPR000391">
    <property type="entry name" value="Rng_hydr_dOase-bsu"/>
</dbReference>
<comment type="caution">
    <text evidence="6">The sequence shown here is derived from an EMBL/GenBank/DDBJ whole genome shotgun (WGS) entry which is preliminary data.</text>
</comment>
<evidence type="ECO:0000256" key="5">
    <source>
        <dbReference type="ARBA" id="ARBA00023002"/>
    </source>
</evidence>
<dbReference type="EMBL" id="SHNP01000005">
    <property type="protein sequence ID" value="MCX2974939.1"/>
    <property type="molecule type" value="Genomic_DNA"/>
</dbReference>
<keyword evidence="5" id="KW-0560">Oxidoreductase</keyword>
<keyword evidence="7" id="KW-1185">Reference proteome</keyword>
<dbReference type="Pfam" id="PF00866">
    <property type="entry name" value="Ring_hydroxyl_B"/>
    <property type="match status" value="1"/>
</dbReference>
<dbReference type="InterPro" id="IPR032710">
    <property type="entry name" value="NTF2-like_dom_sf"/>
</dbReference>
<evidence type="ECO:0000313" key="6">
    <source>
        <dbReference type="EMBL" id="MCX2974939.1"/>
    </source>
</evidence>
<comment type="similarity">
    <text evidence="2">Belongs to the bacterial ring-hydroxylating dioxygenase beta subunit family.</text>
</comment>
<accession>A0ABT3T078</accession>
<comment type="pathway">
    <text evidence="1">Aromatic compound metabolism.</text>
</comment>
<dbReference type="SUPFAM" id="SSF54427">
    <property type="entry name" value="NTF2-like"/>
    <property type="match status" value="1"/>
</dbReference>
<dbReference type="Proteomes" id="UP001143307">
    <property type="component" value="Unassembled WGS sequence"/>
</dbReference>
<gene>
    <name evidence="6" type="ORF">EYC87_15205</name>
</gene>
<dbReference type="Gene3D" id="3.10.450.50">
    <property type="match status" value="1"/>
</dbReference>
<proteinExistence type="inferred from homology"/>
<evidence type="ECO:0000256" key="2">
    <source>
        <dbReference type="ARBA" id="ARBA00009570"/>
    </source>
</evidence>
<keyword evidence="3" id="KW-0058">Aromatic hydrocarbons catabolism</keyword>
<organism evidence="6 7">
    <name type="scientific">Candidatus Seongchinamella marina</name>
    <dbReference type="NCBI Taxonomy" id="2518990"/>
    <lineage>
        <taxon>Bacteria</taxon>
        <taxon>Pseudomonadati</taxon>
        <taxon>Pseudomonadota</taxon>
        <taxon>Gammaproteobacteria</taxon>
        <taxon>Cellvibrionales</taxon>
        <taxon>Halieaceae</taxon>
        <taxon>Seongchinamella</taxon>
    </lineage>
</organism>
<dbReference type="RefSeq" id="WP_279253607.1">
    <property type="nucleotide sequence ID" value="NZ_SHNP01000005.1"/>
</dbReference>
<evidence type="ECO:0000256" key="1">
    <source>
        <dbReference type="ARBA" id="ARBA00005211"/>
    </source>
</evidence>
<dbReference type="PANTHER" id="PTHR41534">
    <property type="entry name" value="BLR3401 PROTEIN"/>
    <property type="match status" value="1"/>
</dbReference>
<protein>
    <submittedName>
        <fullName evidence="6">Uncharacterized protein</fullName>
    </submittedName>
</protein>
<sequence length="184" mass="21713">MSEFSLTPQLQLSVEQFYYLEARLLDSRQYQQWFELVSEDLRYIVPSRVNVMVNNRDRGNEDMISIERELEGAESEGCPIREEGYLQMMIRVERAYKMNSWSENPPARTRRLVSNVEILADEDESLKIISNFHLHYARPGNDNYLYAGQRRDTLRKAEGSYKIAHREVVLDYANIDYPTIGLFF</sequence>
<reference evidence="6" key="1">
    <citation type="submission" date="2019-02" db="EMBL/GenBank/DDBJ databases">
        <authorList>
            <person name="Li S.-H."/>
        </authorList>
    </citation>
    <scope>NUCLEOTIDE SEQUENCE</scope>
    <source>
        <strain evidence="6">IMCC8485</strain>
    </source>
</reference>
<keyword evidence="4" id="KW-0223">Dioxygenase</keyword>